<keyword evidence="3" id="KW-1003">Cell membrane</keyword>
<feature type="transmembrane region" description="Helical" evidence="10">
    <location>
        <begin position="123"/>
        <end position="141"/>
    </location>
</feature>
<evidence type="ECO:0000259" key="11">
    <source>
        <dbReference type="Pfam" id="PF01478"/>
    </source>
</evidence>
<evidence type="ECO:0000313" key="14">
    <source>
        <dbReference type="Proteomes" id="UP000264445"/>
    </source>
</evidence>
<keyword evidence="4" id="KW-0997">Cell inner membrane</keyword>
<comment type="similarity">
    <text evidence="2 8">Belongs to the peptidase A24 family.</text>
</comment>
<feature type="domain" description="Prepilin type IV endopeptidase peptidase" evidence="11">
    <location>
        <begin position="104"/>
        <end position="207"/>
    </location>
</feature>
<evidence type="ECO:0000256" key="10">
    <source>
        <dbReference type="SAM" id="Phobius"/>
    </source>
</evidence>
<dbReference type="PANTHER" id="PTHR30487:SF0">
    <property type="entry name" value="PREPILIN LEADER PEPTIDASE_N-METHYLTRANSFERASE-RELATED"/>
    <property type="match status" value="1"/>
</dbReference>
<keyword evidence="9" id="KW-0645">Protease</keyword>
<dbReference type="PRINTS" id="PR00864">
    <property type="entry name" value="PREPILNPTASE"/>
</dbReference>
<evidence type="ECO:0000313" key="13">
    <source>
        <dbReference type="EMBL" id="HBT49632.1"/>
    </source>
</evidence>
<accession>A0A124FCT8</accession>
<dbReference type="PANTHER" id="PTHR30487">
    <property type="entry name" value="TYPE 4 PREPILIN-LIKE PROTEINS LEADER PEPTIDE-PROCESSING ENZYME"/>
    <property type="match status" value="1"/>
</dbReference>
<dbReference type="GO" id="GO:0004190">
    <property type="term" value="F:aspartic-type endopeptidase activity"/>
    <property type="evidence" value="ECO:0007669"/>
    <property type="project" value="UniProtKB-EC"/>
</dbReference>
<dbReference type="Proteomes" id="UP000264445">
    <property type="component" value="Unassembled WGS sequence"/>
</dbReference>
<evidence type="ECO:0000256" key="8">
    <source>
        <dbReference type="RuleBase" id="RU003793"/>
    </source>
</evidence>
<feature type="transmembrane region" description="Helical" evidence="10">
    <location>
        <begin position="100"/>
        <end position="116"/>
    </location>
</feature>
<dbReference type="InterPro" id="IPR000045">
    <property type="entry name" value="Prepilin_IV_endopep_pep"/>
</dbReference>
<evidence type="ECO:0000256" key="7">
    <source>
        <dbReference type="ARBA" id="ARBA00023136"/>
    </source>
</evidence>
<dbReference type="EC" id="2.1.1.-" evidence="9"/>
<dbReference type="AlphaFoldDB" id="A0A124FCT8"/>
<keyword evidence="9" id="KW-0808">Transferase</keyword>
<keyword evidence="9" id="KW-0511">Multifunctional enzyme</keyword>
<dbReference type="GO" id="GO:0006465">
    <property type="term" value="P:signal peptide processing"/>
    <property type="evidence" value="ECO:0007669"/>
    <property type="project" value="TreeGrafter"/>
</dbReference>
<feature type="transmembrane region" description="Helical" evidence="10">
    <location>
        <begin position="74"/>
        <end position="94"/>
    </location>
</feature>
<name>A0A124FCT8_9THEO</name>
<dbReference type="GO" id="GO:0005886">
    <property type="term" value="C:plasma membrane"/>
    <property type="evidence" value="ECO:0007669"/>
    <property type="project" value="UniProtKB-SubCell"/>
</dbReference>
<evidence type="ECO:0000256" key="2">
    <source>
        <dbReference type="ARBA" id="ARBA00005801"/>
    </source>
</evidence>
<dbReference type="GO" id="GO:0008168">
    <property type="term" value="F:methyltransferase activity"/>
    <property type="evidence" value="ECO:0007669"/>
    <property type="project" value="UniProtKB-KW"/>
</dbReference>
<evidence type="ECO:0000256" key="5">
    <source>
        <dbReference type="ARBA" id="ARBA00022692"/>
    </source>
</evidence>
<evidence type="ECO:0000259" key="12">
    <source>
        <dbReference type="Pfam" id="PF06750"/>
    </source>
</evidence>
<dbReference type="Gene3D" id="1.20.120.1220">
    <property type="match status" value="1"/>
</dbReference>
<dbReference type="RefSeq" id="WP_278429189.1">
    <property type="nucleotide sequence ID" value="NZ_DOLB01000107.1"/>
</dbReference>
<dbReference type="Pfam" id="PF01478">
    <property type="entry name" value="Peptidase_A24"/>
    <property type="match status" value="1"/>
</dbReference>
<dbReference type="EC" id="3.4.23.43" evidence="9"/>
<feature type="transmembrane region" description="Helical" evidence="10">
    <location>
        <begin position="224"/>
        <end position="247"/>
    </location>
</feature>
<feature type="transmembrane region" description="Helical" evidence="10">
    <location>
        <begin position="6"/>
        <end position="25"/>
    </location>
</feature>
<evidence type="ECO:0000256" key="9">
    <source>
        <dbReference type="RuleBase" id="RU003794"/>
    </source>
</evidence>
<proteinExistence type="inferred from homology"/>
<comment type="subcellular location">
    <subcellularLocation>
        <location evidence="1">Cell inner membrane</location>
        <topology evidence="1">Multi-pass membrane protein</topology>
    </subcellularLocation>
    <subcellularLocation>
        <location evidence="9">Cell membrane</location>
        <topology evidence="9">Multi-pass membrane protein</topology>
    </subcellularLocation>
</comment>
<sequence length="252" mass="28159">MKMLIYILIFLFGTIIGSFLNVVIYRVPRKESIIYPSSHCPKCGHELNGIDLIPILSYILLKGRCRYCGEKISIRYPVVELLTGIVFVIIYSKFGLDVKAFSYMFLSSVLISVSFIDLEHKIIPNSIIIAGFIGALIFRLLMYSYGFLDYILGFLLGGGILLLISLLSGGEMGGGDVKLMALIGFFIGWKLVLLNLLLGVVLGALAGVLLVLFKIKSRKDYIPFAPYLSLGWLISILYGYEILNYYLKLIRG</sequence>
<dbReference type="InterPro" id="IPR010627">
    <property type="entry name" value="Prepilin_pept_A24_N"/>
</dbReference>
<protein>
    <recommendedName>
        <fullName evidence="9">Prepilin leader peptidase/N-methyltransferase</fullName>
        <ecNumber evidence="9">2.1.1.-</ecNumber>
        <ecNumber evidence="9">3.4.23.43</ecNumber>
    </recommendedName>
</protein>
<evidence type="ECO:0000256" key="1">
    <source>
        <dbReference type="ARBA" id="ARBA00004429"/>
    </source>
</evidence>
<keyword evidence="9" id="KW-0489">Methyltransferase</keyword>
<gene>
    <name evidence="13" type="ORF">DEA61_07375</name>
</gene>
<feature type="domain" description="Prepilin peptidase A24 N-terminal" evidence="12">
    <location>
        <begin position="11"/>
        <end position="94"/>
    </location>
</feature>
<evidence type="ECO:0000256" key="3">
    <source>
        <dbReference type="ARBA" id="ARBA00022475"/>
    </source>
</evidence>
<dbReference type="EMBL" id="DOLB01000107">
    <property type="protein sequence ID" value="HBT49632.1"/>
    <property type="molecule type" value="Genomic_DNA"/>
</dbReference>
<keyword evidence="5 9" id="KW-0812">Transmembrane</keyword>
<dbReference type="GO" id="GO:0032259">
    <property type="term" value="P:methylation"/>
    <property type="evidence" value="ECO:0007669"/>
    <property type="project" value="UniProtKB-KW"/>
</dbReference>
<comment type="function">
    <text evidence="9">Plays an essential role in type IV pili and type II pseudopili formation by proteolytically removing the leader sequence from substrate proteins and subsequently monomethylating the alpha-amino group of the newly exposed N-terminal phenylalanine.</text>
</comment>
<feature type="transmembrane region" description="Helical" evidence="10">
    <location>
        <begin position="147"/>
        <end position="167"/>
    </location>
</feature>
<keyword evidence="6 10" id="KW-1133">Transmembrane helix</keyword>
<dbReference type="Pfam" id="PF06750">
    <property type="entry name" value="A24_N_bact"/>
    <property type="match status" value="1"/>
</dbReference>
<dbReference type="InterPro" id="IPR014032">
    <property type="entry name" value="Peptidase_A24A_bac"/>
</dbReference>
<comment type="caution">
    <text evidence="13">The sequence shown here is derived from an EMBL/GenBank/DDBJ whole genome shotgun (WGS) entry which is preliminary data.</text>
</comment>
<comment type="catalytic activity">
    <reaction evidence="9">
        <text>Typically cleaves a -Gly-|-Phe- bond to release an N-terminal, basic peptide of 5-8 residues from type IV prepilin, and then N-methylates the new N-terminal amino group, the methyl donor being S-adenosyl-L-methionine.</text>
        <dbReference type="EC" id="3.4.23.43"/>
    </reaction>
</comment>
<evidence type="ECO:0000256" key="6">
    <source>
        <dbReference type="ARBA" id="ARBA00022989"/>
    </source>
</evidence>
<reference evidence="13 14" key="1">
    <citation type="journal article" date="2018" name="Nat. Biotechnol.">
        <title>A standardized bacterial taxonomy based on genome phylogeny substantially revises the tree of life.</title>
        <authorList>
            <person name="Parks D.H."/>
            <person name="Chuvochina M."/>
            <person name="Waite D.W."/>
            <person name="Rinke C."/>
            <person name="Skarshewski A."/>
            <person name="Chaumeil P.A."/>
            <person name="Hugenholtz P."/>
        </authorList>
    </citation>
    <scope>NUCLEOTIDE SEQUENCE [LARGE SCALE GENOMIC DNA]</scope>
    <source>
        <strain evidence="13">UBA12544</strain>
    </source>
</reference>
<keyword evidence="7 10" id="KW-0472">Membrane</keyword>
<evidence type="ECO:0000256" key="4">
    <source>
        <dbReference type="ARBA" id="ARBA00022519"/>
    </source>
</evidence>
<dbReference type="InterPro" id="IPR050882">
    <property type="entry name" value="Prepilin_peptidase/N-MTase"/>
</dbReference>
<organism evidence="13 14">
    <name type="scientific">Caldanaerobacter subterraneus</name>
    <dbReference type="NCBI Taxonomy" id="911092"/>
    <lineage>
        <taxon>Bacteria</taxon>
        <taxon>Bacillati</taxon>
        <taxon>Bacillota</taxon>
        <taxon>Clostridia</taxon>
        <taxon>Thermoanaerobacterales</taxon>
        <taxon>Thermoanaerobacteraceae</taxon>
        <taxon>Caldanaerobacter</taxon>
    </lineage>
</organism>
<feature type="transmembrane region" description="Helical" evidence="10">
    <location>
        <begin position="179"/>
        <end position="212"/>
    </location>
</feature>
<keyword evidence="9" id="KW-0378">Hydrolase</keyword>